<keyword evidence="4" id="KW-0677">Repeat</keyword>
<protein>
    <recommendedName>
        <fullName evidence="8">SURP motif domain-containing protein</fullName>
    </recommendedName>
</protein>
<dbReference type="GO" id="GO:0003723">
    <property type="term" value="F:RNA binding"/>
    <property type="evidence" value="ECO:0007669"/>
    <property type="project" value="InterPro"/>
</dbReference>
<evidence type="ECO:0000256" key="7">
    <source>
        <dbReference type="SAM" id="MobiDB-lite"/>
    </source>
</evidence>
<dbReference type="Proteomes" id="UP000783686">
    <property type="component" value="Unassembled WGS sequence"/>
</dbReference>
<dbReference type="FunFam" id="1.10.10.790:FF:000001">
    <property type="entry name" value="Splicing factor 3a, subunit 1"/>
    <property type="match status" value="1"/>
</dbReference>
<dbReference type="AlphaFoldDB" id="A0A811K0C0"/>
<comment type="subcellular location">
    <subcellularLocation>
        <location evidence="1">Nucleus</location>
    </subcellularLocation>
</comment>
<gene>
    <name evidence="9" type="ORF">BOKJ2_LOCUS2618</name>
</gene>
<proteinExistence type="predicted"/>
<dbReference type="EMBL" id="CAJFDH010000002">
    <property type="protein sequence ID" value="CAD5209314.1"/>
    <property type="molecule type" value="Genomic_DNA"/>
</dbReference>
<dbReference type="EMBL" id="CAJFCW020000002">
    <property type="protein sequence ID" value="CAG9089001.1"/>
    <property type="molecule type" value="Genomic_DNA"/>
</dbReference>
<feature type="region of interest" description="Disordered" evidence="7">
    <location>
        <begin position="437"/>
        <end position="469"/>
    </location>
</feature>
<feature type="compositionally biased region" description="Acidic residues" evidence="7">
    <location>
        <begin position="302"/>
        <end position="316"/>
    </location>
</feature>
<dbReference type="Pfam" id="PF12230">
    <property type="entry name" value="PRP21_like_P"/>
    <property type="match status" value="1"/>
</dbReference>
<evidence type="ECO:0000256" key="5">
    <source>
        <dbReference type="ARBA" id="ARBA00023187"/>
    </source>
</evidence>
<dbReference type="SMART" id="SM00648">
    <property type="entry name" value="SWAP"/>
    <property type="match status" value="2"/>
</dbReference>
<sequence>MAAMVENRVSNREEDLMNNEPSMSGRSVVGLIIPPPDIRAIVEKTAAFVAKNGIDFENKIKEKESGNSRFGFLAPNDPYHAYYRSKVSEAESGKISEPSKPQLPDAVREHVKKAEFVPTNPPPAYEFMADPATINAFDLDLMRLTALFVARNGRQFLTSLMNREVRNYQFDFLKPQHSNFPYFSKLIEQYTKVIIPPKSIVDDLARQMEYDVVLGDVKYRVAWEKHQKAIKDKEDKALEEERLAFNSIDWHDFVVVQTVDFQPHETQNLPPLCTQKDVGARILMQQRTEAAKAAAESVAMEMDSDSEEEERNDEVDQQQRAAYEVTQPAPAPPTMDSANVRDYDPKKARQQKKMPGDKYIISPLTNERITADQLPQHVRYNIVDPQFKEQRDREQMERQSDDTMNLTSGTEISRNIQKMAMYRTDIFGTGALGAEQAGIGERLTDMPPPQHPPKRHGHNAGPDSKKSRN</sequence>
<dbReference type="GO" id="GO:0071013">
    <property type="term" value="C:catalytic step 2 spliceosome"/>
    <property type="evidence" value="ECO:0007669"/>
    <property type="project" value="TreeGrafter"/>
</dbReference>
<dbReference type="GO" id="GO:0005686">
    <property type="term" value="C:U2 snRNP"/>
    <property type="evidence" value="ECO:0007669"/>
    <property type="project" value="TreeGrafter"/>
</dbReference>
<feature type="domain" description="SURP motif" evidence="8">
    <location>
        <begin position="41"/>
        <end position="83"/>
    </location>
</feature>
<evidence type="ECO:0000256" key="6">
    <source>
        <dbReference type="ARBA" id="ARBA00023242"/>
    </source>
</evidence>
<dbReference type="PANTHER" id="PTHR15316">
    <property type="entry name" value="SPLICEOSOME ASSOCIATED PROTEIN 114/SWAP SPLICING FACTOR-RELATED"/>
    <property type="match status" value="1"/>
</dbReference>
<comment type="caution">
    <text evidence="9">The sequence shown here is derived from an EMBL/GenBank/DDBJ whole genome shotgun (WGS) entry which is preliminary data.</text>
</comment>
<keyword evidence="10" id="KW-1185">Reference proteome</keyword>
<name>A0A811K0C0_9BILA</name>
<dbReference type="InterPro" id="IPR022030">
    <property type="entry name" value="SF3A1_dom"/>
</dbReference>
<reference evidence="9" key="1">
    <citation type="submission" date="2020-09" db="EMBL/GenBank/DDBJ databases">
        <authorList>
            <person name="Kikuchi T."/>
        </authorList>
    </citation>
    <scope>NUCLEOTIDE SEQUENCE</scope>
    <source>
        <strain evidence="9">SH1</strain>
    </source>
</reference>
<dbReference type="GO" id="GO:0045292">
    <property type="term" value="P:mRNA cis splicing, via spliceosome"/>
    <property type="evidence" value="ECO:0007669"/>
    <property type="project" value="InterPro"/>
</dbReference>
<dbReference type="PROSITE" id="PS50128">
    <property type="entry name" value="SURP"/>
    <property type="match status" value="2"/>
</dbReference>
<dbReference type="SUPFAM" id="SSF109905">
    <property type="entry name" value="Surp module (SWAP domain)"/>
    <property type="match status" value="2"/>
</dbReference>
<dbReference type="OrthoDB" id="447637at2759"/>
<dbReference type="InterPro" id="IPR045146">
    <property type="entry name" value="SF3A1"/>
</dbReference>
<feature type="region of interest" description="Disordered" evidence="7">
    <location>
        <begin position="295"/>
        <end position="353"/>
    </location>
</feature>
<feature type="domain" description="SURP motif" evidence="8">
    <location>
        <begin position="141"/>
        <end position="183"/>
    </location>
</feature>
<dbReference type="GO" id="GO:0071004">
    <property type="term" value="C:U2-type prespliceosome"/>
    <property type="evidence" value="ECO:0007669"/>
    <property type="project" value="TreeGrafter"/>
</dbReference>
<dbReference type="Pfam" id="PF01805">
    <property type="entry name" value="Surp"/>
    <property type="match status" value="2"/>
</dbReference>
<evidence type="ECO:0000313" key="10">
    <source>
        <dbReference type="Proteomes" id="UP000614601"/>
    </source>
</evidence>
<dbReference type="GO" id="GO:0000381">
    <property type="term" value="P:regulation of alternative mRNA splicing, via spliceosome"/>
    <property type="evidence" value="ECO:0007669"/>
    <property type="project" value="TreeGrafter"/>
</dbReference>
<evidence type="ECO:0000256" key="4">
    <source>
        <dbReference type="ARBA" id="ARBA00022737"/>
    </source>
</evidence>
<keyword evidence="2" id="KW-0507">mRNA processing</keyword>
<organism evidence="9 10">
    <name type="scientific">Bursaphelenchus okinawaensis</name>
    <dbReference type="NCBI Taxonomy" id="465554"/>
    <lineage>
        <taxon>Eukaryota</taxon>
        <taxon>Metazoa</taxon>
        <taxon>Ecdysozoa</taxon>
        <taxon>Nematoda</taxon>
        <taxon>Chromadorea</taxon>
        <taxon>Rhabditida</taxon>
        <taxon>Tylenchina</taxon>
        <taxon>Tylenchomorpha</taxon>
        <taxon>Aphelenchoidea</taxon>
        <taxon>Aphelenchoididae</taxon>
        <taxon>Bursaphelenchus</taxon>
    </lineage>
</organism>
<dbReference type="PANTHER" id="PTHR15316:SF1">
    <property type="entry name" value="SPLICING FACTOR 3A SUBUNIT 1"/>
    <property type="match status" value="1"/>
</dbReference>
<accession>A0A811K0C0</accession>
<evidence type="ECO:0000256" key="1">
    <source>
        <dbReference type="ARBA" id="ARBA00004123"/>
    </source>
</evidence>
<evidence type="ECO:0000259" key="8">
    <source>
        <dbReference type="PROSITE" id="PS50128"/>
    </source>
</evidence>
<evidence type="ECO:0000256" key="2">
    <source>
        <dbReference type="ARBA" id="ARBA00022664"/>
    </source>
</evidence>
<dbReference type="Proteomes" id="UP000614601">
    <property type="component" value="Unassembled WGS sequence"/>
</dbReference>
<evidence type="ECO:0000256" key="3">
    <source>
        <dbReference type="ARBA" id="ARBA00022728"/>
    </source>
</evidence>
<keyword evidence="6" id="KW-0539">Nucleus</keyword>
<keyword evidence="5" id="KW-0508">mRNA splicing</keyword>
<dbReference type="InterPro" id="IPR000061">
    <property type="entry name" value="Surp"/>
</dbReference>
<keyword evidence="3" id="KW-0747">Spliceosome</keyword>
<evidence type="ECO:0000313" key="9">
    <source>
        <dbReference type="EMBL" id="CAD5209314.1"/>
    </source>
</evidence>
<feature type="region of interest" description="Disordered" evidence="7">
    <location>
        <begin position="1"/>
        <end position="24"/>
    </location>
</feature>
<dbReference type="InterPro" id="IPR035967">
    <property type="entry name" value="SWAP/Surp_sf"/>
</dbReference>
<dbReference type="Gene3D" id="1.10.10.790">
    <property type="entry name" value="Surp module"/>
    <property type="match status" value="2"/>
</dbReference>
<dbReference type="FunFam" id="1.10.10.790:FF:000002">
    <property type="entry name" value="Splicing factor 3A subunit 1"/>
    <property type="match status" value="1"/>
</dbReference>